<reference evidence="3 4" key="1">
    <citation type="submission" date="2019-03" db="EMBL/GenBank/DDBJ databases">
        <title>Empedobacter tilapiae sp. nov., isolated from an intestine of Nile tilapia Oreochromis niloticus.</title>
        <authorList>
            <person name="Kim Y.-O."/>
            <person name="Yoon J.-H."/>
        </authorList>
    </citation>
    <scope>NUCLEOTIDE SEQUENCE [LARGE SCALE GENOMIC DNA]</scope>
    <source>
        <strain evidence="3 4">MRS2</strain>
    </source>
</reference>
<dbReference type="OrthoDB" id="1115172at2"/>
<proteinExistence type="predicted"/>
<gene>
    <name evidence="3" type="ORF">E4J94_08730</name>
</gene>
<protein>
    <recommendedName>
        <fullName evidence="5">Chromosome segregation protein SMC</fullName>
    </recommendedName>
</protein>
<dbReference type="AlphaFoldDB" id="A0A4Z1BUP3"/>
<comment type="caution">
    <text evidence="3">The sequence shown here is derived from an EMBL/GenBank/DDBJ whole genome shotgun (WGS) entry which is preliminary data.</text>
</comment>
<evidence type="ECO:0008006" key="5">
    <source>
        <dbReference type="Google" id="ProtNLM"/>
    </source>
</evidence>
<feature type="coiled-coil region" evidence="1">
    <location>
        <begin position="120"/>
        <end position="193"/>
    </location>
</feature>
<evidence type="ECO:0000256" key="2">
    <source>
        <dbReference type="SAM" id="Phobius"/>
    </source>
</evidence>
<keyword evidence="2" id="KW-0472">Membrane</keyword>
<dbReference type="EMBL" id="SRPE01000005">
    <property type="protein sequence ID" value="TGN27282.1"/>
    <property type="molecule type" value="Genomic_DNA"/>
</dbReference>
<dbReference type="Proteomes" id="UP000297998">
    <property type="component" value="Unassembled WGS sequence"/>
</dbReference>
<feature type="coiled-coil region" evidence="1">
    <location>
        <begin position="50"/>
        <end position="84"/>
    </location>
</feature>
<keyword evidence="2" id="KW-0812">Transmembrane</keyword>
<keyword evidence="4" id="KW-1185">Reference proteome</keyword>
<sequence>MTEYKDLEPSTDPKHKKEFVKNIIIAILAVALLFAVGYIVYSKEANAKNSIEMQTDINDLERSREILKQELRIVRADFDDAKTRVVKKDSSLSYQDRLILEKQKEIQAILNKDGITNSELNRAKRLITSLQADIKVYKEEIVRLKDENKKLSNKNTELTSQNSDLTSQKRVVETNLNEEKESHQNLIKETNSTLSISNYTIKGLRVKSSGKEVETTRAKRIDKVRVSFDLDKNLNATSEIKELYVTVYKPDGEVGKFKGANSGETTLRSGSSIDYSDRVKVNYNNMSGSRVTFDWIDYDFPKGEYKIDIYQNGYKVGQNVITLK</sequence>
<name>A0A4Z1BUP3_9FLAO</name>
<keyword evidence="2" id="KW-1133">Transmembrane helix</keyword>
<organism evidence="3 4">
    <name type="scientific">Empedobacter tilapiae</name>
    <dbReference type="NCBI Taxonomy" id="2491114"/>
    <lineage>
        <taxon>Bacteria</taxon>
        <taxon>Pseudomonadati</taxon>
        <taxon>Bacteroidota</taxon>
        <taxon>Flavobacteriia</taxon>
        <taxon>Flavobacteriales</taxon>
        <taxon>Weeksellaceae</taxon>
        <taxon>Empedobacter</taxon>
    </lineage>
</organism>
<evidence type="ECO:0000313" key="4">
    <source>
        <dbReference type="Proteomes" id="UP000297998"/>
    </source>
</evidence>
<evidence type="ECO:0000313" key="3">
    <source>
        <dbReference type="EMBL" id="TGN27282.1"/>
    </source>
</evidence>
<dbReference type="RefSeq" id="WP_135835432.1">
    <property type="nucleotide sequence ID" value="NZ_CAUQWU010000014.1"/>
</dbReference>
<feature type="transmembrane region" description="Helical" evidence="2">
    <location>
        <begin position="23"/>
        <end position="41"/>
    </location>
</feature>
<evidence type="ECO:0000256" key="1">
    <source>
        <dbReference type="SAM" id="Coils"/>
    </source>
</evidence>
<accession>A0A4Z1BUP3</accession>
<keyword evidence="1" id="KW-0175">Coiled coil</keyword>